<protein>
    <submittedName>
        <fullName evidence="3">Uncharacterized protein LOC117650856</fullName>
    </submittedName>
</protein>
<dbReference type="Proteomes" id="UP000515158">
    <property type="component" value="Unplaced"/>
</dbReference>
<dbReference type="GeneID" id="117650856"/>
<dbReference type="KEGG" id="tpal:117650856"/>
<name>A0A6P8ZYZ3_THRPL</name>
<dbReference type="Pfam" id="PF10551">
    <property type="entry name" value="MULE"/>
    <property type="match status" value="1"/>
</dbReference>
<organism evidence="3">
    <name type="scientific">Thrips palmi</name>
    <name type="common">Melon thrips</name>
    <dbReference type="NCBI Taxonomy" id="161013"/>
    <lineage>
        <taxon>Eukaryota</taxon>
        <taxon>Metazoa</taxon>
        <taxon>Ecdysozoa</taxon>
        <taxon>Arthropoda</taxon>
        <taxon>Hexapoda</taxon>
        <taxon>Insecta</taxon>
        <taxon>Pterygota</taxon>
        <taxon>Neoptera</taxon>
        <taxon>Paraneoptera</taxon>
        <taxon>Thysanoptera</taxon>
        <taxon>Terebrantia</taxon>
        <taxon>Thripoidea</taxon>
        <taxon>Thripidae</taxon>
        <taxon>Thrips</taxon>
    </lineage>
</organism>
<evidence type="ECO:0000259" key="1">
    <source>
        <dbReference type="Pfam" id="PF10551"/>
    </source>
</evidence>
<dbReference type="InterPro" id="IPR018289">
    <property type="entry name" value="MULE_transposase_dom"/>
</dbReference>
<feature type="domain" description="MULE transposase" evidence="1">
    <location>
        <begin position="226"/>
        <end position="294"/>
    </location>
</feature>
<evidence type="ECO:0000313" key="3">
    <source>
        <dbReference type="RefSeq" id="XP_034250360.1"/>
    </source>
</evidence>
<proteinExistence type="predicted"/>
<keyword evidence="2" id="KW-1185">Reference proteome</keyword>
<accession>A0A6P8ZYZ3</accession>
<reference evidence="3" key="1">
    <citation type="submission" date="2025-08" db="UniProtKB">
        <authorList>
            <consortium name="RefSeq"/>
        </authorList>
    </citation>
    <scope>IDENTIFICATION</scope>
    <source>
        <tissue evidence="3">Total insect</tissue>
    </source>
</reference>
<evidence type="ECO:0000313" key="2">
    <source>
        <dbReference type="Proteomes" id="UP000515158"/>
    </source>
</evidence>
<sequence>MADIAVTQGVRKGSHIFKGPDGHSYYYNKTMKGGRISLECVCRKWRNVWCRGRASVDSNGCQFRCTQRHTYHNKQHFQTQKFRFAVLSRCRKGDFTSFRQIYNEERRMMPPEIMRSVCANLPFVTIRPAMDRARRTSLPHIPRTLPDLAEMLSSNEHSGLANTLDGEDNIFAASGGDRNEGTAFVIFASKRMLDELAKTKKIFADATFCTPTGLECRQIWNLVKLRKHHIVPMVRVLMQKKNQTTYDLILQKLKDLRPSFRPREAMCDFEDAQINALKAQFPDILIHGCLFHSSKAIAGKAKKLRLGRFVRQNHSANSVTRSMCGLAFLPGNQIESGYKKLKRRAVREHVYNRLKSLFDYFEQYWLRRADILSVYNCPDRTNNACESDNRTLRAALKFKHPSVFCLLKGFLELEDDATQDIAVLDAVNKASRKRRSSVLANDQKIKDLLQELSEKSISCTDFLRRVSRSIQASYNRGFGFDDDFS</sequence>
<gene>
    <name evidence="3" type="primary">LOC117650856</name>
</gene>
<dbReference type="RefSeq" id="XP_034250360.1">
    <property type="nucleotide sequence ID" value="XM_034394469.1"/>
</dbReference>
<dbReference type="InParanoid" id="A0A6P8ZYZ3"/>
<dbReference type="OrthoDB" id="90756at2759"/>
<dbReference type="AlphaFoldDB" id="A0A6P8ZYZ3"/>